<evidence type="ECO:0000313" key="15">
    <source>
        <dbReference type="EMBL" id="KAE9226354.1"/>
    </source>
</evidence>
<dbReference type="EMBL" id="QXGF01000758">
    <property type="protein sequence ID" value="KAE8935977.1"/>
    <property type="molecule type" value="Genomic_DNA"/>
</dbReference>
<dbReference type="EMBL" id="QXGE01000663">
    <property type="protein sequence ID" value="KAE9306443.1"/>
    <property type="molecule type" value="Genomic_DNA"/>
</dbReference>
<protein>
    <recommendedName>
        <fullName evidence="7">Integrase catalytic domain-containing protein</fullName>
    </recommendedName>
</protein>
<dbReference type="GO" id="GO:0003964">
    <property type="term" value="F:RNA-directed DNA polymerase activity"/>
    <property type="evidence" value="ECO:0007669"/>
    <property type="project" value="UniProtKB-KW"/>
</dbReference>
<keyword evidence="6" id="KW-0695">RNA-directed DNA polymerase</keyword>
<dbReference type="PANTHER" id="PTHR37984">
    <property type="entry name" value="PROTEIN CBG26694"/>
    <property type="match status" value="1"/>
</dbReference>
<keyword evidence="3" id="KW-0540">Nuclease</keyword>
<dbReference type="InterPro" id="IPR050951">
    <property type="entry name" value="Retrovirus_Pol_polyprotein"/>
</dbReference>
<dbReference type="GO" id="GO:0015074">
    <property type="term" value="P:DNA integration"/>
    <property type="evidence" value="ECO:0007669"/>
    <property type="project" value="InterPro"/>
</dbReference>
<dbReference type="SUPFAM" id="SSF53098">
    <property type="entry name" value="Ribonuclease H-like"/>
    <property type="match status" value="1"/>
</dbReference>
<dbReference type="Proteomes" id="UP000460718">
    <property type="component" value="Unassembled WGS sequence"/>
</dbReference>
<evidence type="ECO:0000313" key="12">
    <source>
        <dbReference type="EMBL" id="KAE9142948.1"/>
    </source>
</evidence>
<keyword evidence="18" id="KW-1185">Reference proteome</keyword>
<evidence type="ECO:0000313" key="17">
    <source>
        <dbReference type="Proteomes" id="UP000429523"/>
    </source>
</evidence>
<dbReference type="Proteomes" id="UP000437068">
    <property type="component" value="Unassembled WGS sequence"/>
</dbReference>
<evidence type="ECO:0000313" key="14">
    <source>
        <dbReference type="EMBL" id="KAE9225670.1"/>
    </source>
</evidence>
<evidence type="ECO:0000313" key="24">
    <source>
        <dbReference type="Proteomes" id="UP000476176"/>
    </source>
</evidence>
<dbReference type="Gene3D" id="3.10.20.370">
    <property type="match status" value="1"/>
</dbReference>
<dbReference type="InterPro" id="IPR012337">
    <property type="entry name" value="RNaseH-like_sf"/>
</dbReference>
<proteinExistence type="predicted"/>
<reference evidence="17 18" key="1">
    <citation type="submission" date="2018-08" db="EMBL/GenBank/DDBJ databases">
        <title>Genomic investigation of the strawberry pathogen Phytophthora fragariae indicates pathogenicity is determined by transcriptional variation in three key races.</title>
        <authorList>
            <person name="Adams T.M."/>
            <person name="Armitage A.D."/>
            <person name="Sobczyk M.K."/>
            <person name="Bates H.J."/>
            <person name="Dunwell J.M."/>
            <person name="Nellist C.F."/>
            <person name="Harrison R.J."/>
        </authorList>
    </citation>
    <scope>NUCLEOTIDE SEQUENCE [LARGE SCALE GENOMIC DNA]</scope>
    <source>
        <strain evidence="16 19">A4</strain>
        <strain evidence="15 20">BC-1</strain>
        <strain evidence="14 24">BC-23</strain>
        <strain evidence="13 18">NOV-27</strain>
        <strain evidence="12 21">NOV-5</strain>
        <strain evidence="10 22">NOV-71</strain>
        <strain evidence="8 17">NOV-9</strain>
        <strain evidence="11 25">ONT-3</strain>
        <strain evidence="9 23">SCRP245</strain>
    </source>
</reference>
<evidence type="ECO:0000256" key="3">
    <source>
        <dbReference type="ARBA" id="ARBA00022722"/>
    </source>
</evidence>
<dbReference type="Proteomes" id="UP000429523">
    <property type="component" value="Unassembled WGS sequence"/>
</dbReference>
<dbReference type="Proteomes" id="UP000476176">
    <property type="component" value="Unassembled WGS sequence"/>
</dbReference>
<sequence length="411" mass="46670">MVQATELVFPDYTTHFDVHTDASGFQLGAVISQRGRPVAFWSKKCNDSQRKYPANQLELFSIVLVLREYRSMVLGQDVRIHTDHLNLTYSTFNNWQMMRWRSEVVEFGPTLLYVKGEENIVADALSRLSTDGAELEKDQLNEHTQHHLAAAAPTASAAVVPFRFDFRELGRVQQQDPSLNEHTVCKLSGVQLKVGPISKKIVVPKTMQRGVLEAYHAELMHPGASTMTNTMAHVFQCMEADAERCVKACIECAKSKHPTVKYDKLPLKTVTVHPWYEVVIDLIGPFGKQQFRGVAIIDTSTRLCELHPVIDASSDEAAYIFDRYWLCRYPRPTRIIYDQGTEFKKEFVELLESYGIAMVPTTPRNPQANGVIERLHRVIGDKMRTQEINTAADWEVFTTSRLHSEPRATAC</sequence>
<evidence type="ECO:0000313" key="11">
    <source>
        <dbReference type="EMBL" id="KAE9107497.1"/>
    </source>
</evidence>
<dbReference type="InterPro" id="IPR041588">
    <property type="entry name" value="Integrase_H2C2"/>
</dbReference>
<dbReference type="GO" id="GO:0016787">
    <property type="term" value="F:hydrolase activity"/>
    <property type="evidence" value="ECO:0007669"/>
    <property type="project" value="UniProtKB-KW"/>
</dbReference>
<dbReference type="Proteomes" id="UP000441208">
    <property type="component" value="Unassembled WGS sequence"/>
</dbReference>
<evidence type="ECO:0000313" key="20">
    <source>
        <dbReference type="Proteomes" id="UP000440367"/>
    </source>
</evidence>
<dbReference type="EMBL" id="QXGB01000696">
    <property type="protein sequence ID" value="KAE9206747.1"/>
    <property type="molecule type" value="Genomic_DNA"/>
</dbReference>
<keyword evidence="1" id="KW-0808">Transferase</keyword>
<evidence type="ECO:0000313" key="23">
    <source>
        <dbReference type="Proteomes" id="UP000460718"/>
    </source>
</evidence>
<dbReference type="OrthoDB" id="94652at2759"/>
<dbReference type="PANTHER" id="PTHR37984:SF5">
    <property type="entry name" value="PROTEIN NYNRIN-LIKE"/>
    <property type="match status" value="1"/>
</dbReference>
<comment type="caution">
    <text evidence="15">The sequence shown here is derived from an EMBL/GenBank/DDBJ whole genome shotgun (WGS) entry which is preliminary data.</text>
</comment>
<dbReference type="PROSITE" id="PS50994">
    <property type="entry name" value="INTEGRASE"/>
    <property type="match status" value="1"/>
</dbReference>
<feature type="domain" description="Integrase catalytic" evidence="7">
    <location>
        <begin position="270"/>
        <end position="411"/>
    </location>
</feature>
<keyword evidence="4" id="KW-0255">Endonuclease</keyword>
<dbReference type="GO" id="GO:0004519">
    <property type="term" value="F:endonuclease activity"/>
    <property type="evidence" value="ECO:0007669"/>
    <property type="project" value="UniProtKB-KW"/>
</dbReference>
<dbReference type="EMBL" id="QXFZ01000705">
    <property type="protein sequence ID" value="KAE9107437.1"/>
    <property type="molecule type" value="Genomic_DNA"/>
</dbReference>
<evidence type="ECO:0000313" key="10">
    <source>
        <dbReference type="EMBL" id="KAE9107437.1"/>
    </source>
</evidence>
<dbReference type="Gene3D" id="3.30.420.10">
    <property type="entry name" value="Ribonuclease H-like superfamily/Ribonuclease H"/>
    <property type="match status" value="1"/>
</dbReference>
<evidence type="ECO:0000313" key="13">
    <source>
        <dbReference type="EMBL" id="KAE9206747.1"/>
    </source>
</evidence>
<dbReference type="AlphaFoldDB" id="A0A6A3YX54"/>
<dbReference type="Pfam" id="PF00665">
    <property type="entry name" value="rve"/>
    <property type="match status" value="1"/>
</dbReference>
<evidence type="ECO:0000313" key="25">
    <source>
        <dbReference type="Proteomes" id="UP000488956"/>
    </source>
</evidence>
<evidence type="ECO:0000256" key="4">
    <source>
        <dbReference type="ARBA" id="ARBA00022759"/>
    </source>
</evidence>
<gene>
    <name evidence="16" type="ORF">PF001_g12126</name>
    <name evidence="15" type="ORF">PF002_g14139</name>
    <name evidence="14" type="ORF">PF004_g11863</name>
    <name evidence="13" type="ORF">PF005_g12890</name>
    <name evidence="12" type="ORF">PF006_g11990</name>
    <name evidence="10" type="ORF">PF007_g13045</name>
    <name evidence="8" type="ORF">PF009_g14087</name>
    <name evidence="11" type="ORF">PF010_g12240</name>
    <name evidence="9" type="ORF">PF011_g11695</name>
</gene>
<dbReference type="EMBL" id="QXGD01000744">
    <property type="protein sequence ID" value="KAE9226354.1"/>
    <property type="molecule type" value="Genomic_DNA"/>
</dbReference>
<evidence type="ECO:0000313" key="21">
    <source>
        <dbReference type="Proteomes" id="UP000440732"/>
    </source>
</evidence>
<dbReference type="SUPFAM" id="SSF56672">
    <property type="entry name" value="DNA/RNA polymerases"/>
    <property type="match status" value="1"/>
</dbReference>
<dbReference type="Proteomes" id="UP000440732">
    <property type="component" value="Unassembled WGS sequence"/>
</dbReference>
<evidence type="ECO:0000256" key="2">
    <source>
        <dbReference type="ARBA" id="ARBA00022695"/>
    </source>
</evidence>
<evidence type="ECO:0000313" key="18">
    <source>
        <dbReference type="Proteomes" id="UP000433483"/>
    </source>
</evidence>
<dbReference type="InterPro" id="IPR036397">
    <property type="entry name" value="RNaseH_sf"/>
</dbReference>
<dbReference type="InterPro" id="IPR043502">
    <property type="entry name" value="DNA/RNA_pol_sf"/>
</dbReference>
<dbReference type="GO" id="GO:0003676">
    <property type="term" value="F:nucleic acid binding"/>
    <property type="evidence" value="ECO:0007669"/>
    <property type="project" value="InterPro"/>
</dbReference>
<dbReference type="EMBL" id="QXFX01000677">
    <property type="protein sequence ID" value="KAE9107497.1"/>
    <property type="molecule type" value="Genomic_DNA"/>
</dbReference>
<dbReference type="Proteomes" id="UP000433483">
    <property type="component" value="Unassembled WGS sequence"/>
</dbReference>
<dbReference type="Gene3D" id="1.10.340.70">
    <property type="match status" value="1"/>
</dbReference>
<dbReference type="Proteomes" id="UP000440367">
    <property type="component" value="Unassembled WGS sequence"/>
</dbReference>
<evidence type="ECO:0000256" key="1">
    <source>
        <dbReference type="ARBA" id="ARBA00022679"/>
    </source>
</evidence>
<dbReference type="Pfam" id="PF17921">
    <property type="entry name" value="Integrase_H2C2"/>
    <property type="match status" value="1"/>
</dbReference>
<dbReference type="Proteomes" id="UP000488956">
    <property type="component" value="Unassembled WGS sequence"/>
</dbReference>
<dbReference type="InterPro" id="IPR001584">
    <property type="entry name" value="Integrase_cat-core"/>
</dbReference>
<dbReference type="EMBL" id="QXGA01000657">
    <property type="protein sequence ID" value="KAE9142948.1"/>
    <property type="molecule type" value="Genomic_DNA"/>
</dbReference>
<evidence type="ECO:0000256" key="5">
    <source>
        <dbReference type="ARBA" id="ARBA00022801"/>
    </source>
</evidence>
<keyword evidence="5" id="KW-0378">Hydrolase</keyword>
<dbReference type="EMBL" id="QXGC01000661">
    <property type="protein sequence ID" value="KAE9225670.1"/>
    <property type="molecule type" value="Genomic_DNA"/>
</dbReference>
<evidence type="ECO:0000259" key="7">
    <source>
        <dbReference type="PROSITE" id="PS50994"/>
    </source>
</evidence>
<organism evidence="15 20">
    <name type="scientific">Phytophthora fragariae</name>
    <dbReference type="NCBI Taxonomy" id="53985"/>
    <lineage>
        <taxon>Eukaryota</taxon>
        <taxon>Sar</taxon>
        <taxon>Stramenopiles</taxon>
        <taxon>Oomycota</taxon>
        <taxon>Peronosporomycetes</taxon>
        <taxon>Peronosporales</taxon>
        <taxon>Peronosporaceae</taxon>
        <taxon>Phytophthora</taxon>
    </lineage>
</organism>
<evidence type="ECO:0000313" key="8">
    <source>
        <dbReference type="EMBL" id="KAE8935977.1"/>
    </source>
</evidence>
<accession>A0A6A3YX54</accession>
<dbReference type="Pfam" id="PF17917">
    <property type="entry name" value="RT_RNaseH"/>
    <property type="match status" value="1"/>
</dbReference>
<evidence type="ECO:0000256" key="6">
    <source>
        <dbReference type="ARBA" id="ARBA00022918"/>
    </source>
</evidence>
<dbReference type="CDD" id="cd09274">
    <property type="entry name" value="RNase_HI_RT_Ty3"/>
    <property type="match status" value="1"/>
</dbReference>
<evidence type="ECO:0000313" key="22">
    <source>
        <dbReference type="Proteomes" id="UP000441208"/>
    </source>
</evidence>
<keyword evidence="2" id="KW-0548">Nucleotidyltransferase</keyword>
<evidence type="ECO:0000313" key="16">
    <source>
        <dbReference type="EMBL" id="KAE9306443.1"/>
    </source>
</evidence>
<evidence type="ECO:0000313" key="9">
    <source>
        <dbReference type="EMBL" id="KAE9006183.1"/>
    </source>
</evidence>
<name>A0A6A3YX54_9STRA</name>
<dbReference type="EMBL" id="QXFW01000656">
    <property type="protein sequence ID" value="KAE9006183.1"/>
    <property type="molecule type" value="Genomic_DNA"/>
</dbReference>
<evidence type="ECO:0000313" key="19">
    <source>
        <dbReference type="Proteomes" id="UP000437068"/>
    </source>
</evidence>
<dbReference type="InterPro" id="IPR041373">
    <property type="entry name" value="RT_RNaseH"/>
</dbReference>